<protein>
    <recommendedName>
        <fullName evidence="1">FRG domain-containing protein</fullName>
    </recommendedName>
</protein>
<dbReference type="Pfam" id="PF08867">
    <property type="entry name" value="FRG"/>
    <property type="match status" value="1"/>
</dbReference>
<gene>
    <name evidence="2" type="ORF">AV926_14235</name>
</gene>
<organism evidence="2 3">
    <name type="scientific">Myroides marinus</name>
    <dbReference type="NCBI Taxonomy" id="703342"/>
    <lineage>
        <taxon>Bacteria</taxon>
        <taxon>Pseudomonadati</taxon>
        <taxon>Bacteroidota</taxon>
        <taxon>Flavobacteriia</taxon>
        <taxon>Flavobacteriales</taxon>
        <taxon>Flavobacteriaceae</taxon>
        <taxon>Myroides</taxon>
    </lineage>
</organism>
<dbReference type="Proteomes" id="UP000076630">
    <property type="component" value="Unassembled WGS sequence"/>
</dbReference>
<dbReference type="InterPro" id="IPR014966">
    <property type="entry name" value="FRG-dom"/>
</dbReference>
<accession>A0A163X9A3</accession>
<evidence type="ECO:0000259" key="1">
    <source>
        <dbReference type="SMART" id="SM00901"/>
    </source>
</evidence>
<evidence type="ECO:0000313" key="3">
    <source>
        <dbReference type="Proteomes" id="UP000076630"/>
    </source>
</evidence>
<dbReference type="OrthoDB" id="9816036at2"/>
<dbReference type="RefSeq" id="WP_052243511.1">
    <property type="nucleotide sequence ID" value="NZ_JWJO01000012.1"/>
</dbReference>
<sequence>MKTEKIEKIENIHDIFSSIRTESKTVAIFRGQSNSKWKLIPKCQREGFTKEQDIYYFENWKRRAKAFLDKEIFTDTELLAIAQHTGLATRLLDWSLNPLVALFFACEANLNDDGAVYCLTDQEKETYVRDLVNPFSINDDFLIIQPNTPINRIANQHSYFTVKKDITRPFEDVFRKNTLKKFIIPKDLKNEILIMLNQYGINNLSIYPDLEGLSKHLNWFYSNPLLKREGI</sequence>
<name>A0A163X9A3_9FLAO</name>
<feature type="domain" description="FRG" evidence="1">
    <location>
        <begin position="23"/>
        <end position="117"/>
    </location>
</feature>
<dbReference type="AlphaFoldDB" id="A0A163X9A3"/>
<proteinExistence type="predicted"/>
<dbReference type="EMBL" id="LQNU01000070">
    <property type="protein sequence ID" value="KZE77526.1"/>
    <property type="molecule type" value="Genomic_DNA"/>
</dbReference>
<evidence type="ECO:0000313" key="2">
    <source>
        <dbReference type="EMBL" id="KZE77526.1"/>
    </source>
</evidence>
<reference evidence="2 3" key="1">
    <citation type="submission" date="2016-01" db="EMBL/GenBank/DDBJ databases">
        <title>Whole genome sequencing of Myroides marinus L41.</title>
        <authorList>
            <person name="Hong K.W."/>
        </authorList>
    </citation>
    <scope>NUCLEOTIDE SEQUENCE [LARGE SCALE GENOMIC DNA]</scope>
    <source>
        <strain evidence="2 3">L41</strain>
    </source>
</reference>
<comment type="caution">
    <text evidence="2">The sequence shown here is derived from an EMBL/GenBank/DDBJ whole genome shotgun (WGS) entry which is preliminary data.</text>
</comment>
<dbReference type="SMART" id="SM00901">
    <property type="entry name" value="FRG"/>
    <property type="match status" value="1"/>
</dbReference>
<keyword evidence="3" id="KW-1185">Reference proteome</keyword>